<dbReference type="CDD" id="cd06661">
    <property type="entry name" value="GGCT_like"/>
    <property type="match status" value="1"/>
</dbReference>
<dbReference type="EMBL" id="VWOX01000003">
    <property type="protein sequence ID" value="KAA5545446.1"/>
    <property type="molecule type" value="Genomic_DNA"/>
</dbReference>
<dbReference type="SUPFAM" id="SSF110857">
    <property type="entry name" value="Gamma-glutamyl cyclotransferase-like"/>
    <property type="match status" value="1"/>
</dbReference>
<keyword evidence="2" id="KW-1185">Reference proteome</keyword>
<evidence type="ECO:0000313" key="2">
    <source>
        <dbReference type="Proteomes" id="UP000324479"/>
    </source>
</evidence>
<dbReference type="Gene3D" id="3.10.490.10">
    <property type="entry name" value="Gamma-glutamyl cyclotransferase-like"/>
    <property type="match status" value="1"/>
</dbReference>
<organism evidence="1 2">
    <name type="scientific">Roseiconus nitratireducens</name>
    <dbReference type="NCBI Taxonomy" id="2605748"/>
    <lineage>
        <taxon>Bacteria</taxon>
        <taxon>Pseudomonadati</taxon>
        <taxon>Planctomycetota</taxon>
        <taxon>Planctomycetia</taxon>
        <taxon>Pirellulales</taxon>
        <taxon>Pirellulaceae</taxon>
        <taxon>Roseiconus</taxon>
    </lineage>
</organism>
<keyword evidence="1" id="KW-0808">Transferase</keyword>
<reference evidence="1 2" key="1">
    <citation type="submission" date="2019-08" db="EMBL/GenBank/DDBJ databases">
        <authorList>
            <person name="Dhanesh K."/>
            <person name="Kumar G."/>
            <person name="Sasikala C."/>
            <person name="Venkata Ramana C."/>
        </authorList>
    </citation>
    <scope>NUCLEOTIDE SEQUENCE [LARGE SCALE GENOMIC DNA]</scope>
    <source>
        <strain evidence="1 2">JC645</strain>
    </source>
</reference>
<dbReference type="AlphaFoldDB" id="A0A5M6DGB2"/>
<dbReference type="Proteomes" id="UP000324479">
    <property type="component" value="Unassembled WGS sequence"/>
</dbReference>
<dbReference type="InterPro" id="IPR036568">
    <property type="entry name" value="GGCT-like_sf"/>
</dbReference>
<dbReference type="RefSeq" id="WP_150075715.1">
    <property type="nucleotide sequence ID" value="NZ_VWOX01000003.1"/>
</dbReference>
<proteinExistence type="predicted"/>
<protein>
    <submittedName>
        <fullName evidence="1">Gamma-glutamylcyclotransferase</fullName>
    </submittedName>
</protein>
<dbReference type="InterPro" id="IPR013024">
    <property type="entry name" value="GGCT-like"/>
</dbReference>
<dbReference type="GO" id="GO:0016740">
    <property type="term" value="F:transferase activity"/>
    <property type="evidence" value="ECO:0007669"/>
    <property type="project" value="UniProtKB-KW"/>
</dbReference>
<name>A0A5M6DGB2_9BACT</name>
<comment type="caution">
    <text evidence="1">The sequence shown here is derived from an EMBL/GenBank/DDBJ whole genome shotgun (WGS) entry which is preliminary data.</text>
</comment>
<sequence length="173" mass="19396">MANLIVYGSLMSLDELARHGALAPDLSPVTVLGFRRSFHQEPVWRRGNGLARGVLTVSKSDQASFNGVMIRNLSESALALFDHRERGYDRWEIPATQIEHFDLLCSNPVASSAFLYVGKTERYNRALLPNADYLRRCHQAASEWGASFRIAFVDNTYIGPSTLRDHLGNDDLN</sequence>
<evidence type="ECO:0000313" key="1">
    <source>
        <dbReference type="EMBL" id="KAA5545446.1"/>
    </source>
</evidence>
<gene>
    <name evidence="1" type="ORF">FYK55_07290</name>
</gene>
<accession>A0A5M6DGB2</accession>